<sequence length="561" mass="61406">MMNDDQESGQATSDTTRQCWLLRRALKAKIVEAERLISQAFEGGIEIDPADIAVVRRARHAIWHFTGSEALEVALDRTLMRLVKQVRYPNAQVAEDLRRADELASYAAFSGHNLTPGDIAVFSRARAAQKQGTWDADVESAFYPAVDRLASSTLPVVAETAGGEARRGARRAIRIYTWSAVVLTVAVVSLSCLLFTVNQVSDDVLHTVQLNDAGSMALHNQLVSYGENIVVSKQKTDRELRALLGSAYQETFESGNNTPEVIEATEKANNELYALSNSQPALQIKENLQQFATNNRQLFNDVHRIRLIGKLLNLSVTNRYTDRDPDCPETAPKAVLLPVNAASSPAGLDWICDQKRIRDSLEIKVPMLQPVINQGQDKGKENDFSVHPEGVIMDGFVKIAAYQDIRAMALYGREIILSFVGALTGFVLPVVYAWLGACAAILRKIKIDCETSRFHPEYSKVANRSHVTCAIIVGIAIGLFSDLVQGGKNISPLGVAFVAGYASDKFFYFVDRLVDVIFPSRQPGSAPVANDERSTAASVTHSGLPVGGGVFAEQVDKPKFT</sequence>
<feature type="transmembrane region" description="Helical" evidence="1">
    <location>
        <begin position="415"/>
        <end position="442"/>
    </location>
</feature>
<dbReference type="EMBL" id="SNVI01000002">
    <property type="protein sequence ID" value="TFE42136.1"/>
    <property type="molecule type" value="Genomic_DNA"/>
</dbReference>
<keyword evidence="1" id="KW-1133">Transmembrane helix</keyword>
<name>A0A4Y8MX56_9BURK</name>
<protein>
    <recommendedName>
        <fullName evidence="4">Transmembrane protein</fullName>
    </recommendedName>
</protein>
<evidence type="ECO:0000313" key="3">
    <source>
        <dbReference type="Proteomes" id="UP000297385"/>
    </source>
</evidence>
<keyword evidence="1" id="KW-0472">Membrane</keyword>
<accession>A0A4Y8MX56</accession>
<organism evidence="2 3">
    <name type="scientific">Paraburkholderia dipogonis</name>
    <dbReference type="NCBI Taxonomy" id="1211383"/>
    <lineage>
        <taxon>Bacteria</taxon>
        <taxon>Pseudomonadati</taxon>
        <taxon>Pseudomonadota</taxon>
        <taxon>Betaproteobacteria</taxon>
        <taxon>Burkholderiales</taxon>
        <taxon>Burkholderiaceae</taxon>
        <taxon>Paraburkholderia</taxon>
    </lineage>
</organism>
<reference evidence="2 3" key="1">
    <citation type="submission" date="2019-03" db="EMBL/GenBank/DDBJ databases">
        <title>Complete Genome Sequence of Paraburkholderia dipogonis ICMP 19430T, a Nitrogen-fixing Symbiont of the South African Invasive Legume Dipogon lignosus in New Zealand.</title>
        <authorList>
            <person name="De Meyer S.E."/>
        </authorList>
    </citation>
    <scope>NUCLEOTIDE SEQUENCE [LARGE SCALE GENOMIC DNA]</scope>
    <source>
        <strain evidence="2 3">ICMP 19430</strain>
    </source>
</reference>
<evidence type="ECO:0008006" key="4">
    <source>
        <dbReference type="Google" id="ProtNLM"/>
    </source>
</evidence>
<gene>
    <name evidence="2" type="ORF">E2553_36655</name>
</gene>
<evidence type="ECO:0000313" key="2">
    <source>
        <dbReference type="EMBL" id="TFE42136.1"/>
    </source>
</evidence>
<feature type="transmembrane region" description="Helical" evidence="1">
    <location>
        <begin position="175"/>
        <end position="197"/>
    </location>
</feature>
<evidence type="ECO:0000256" key="1">
    <source>
        <dbReference type="SAM" id="Phobius"/>
    </source>
</evidence>
<dbReference type="Proteomes" id="UP000297385">
    <property type="component" value="Unassembled WGS sequence"/>
</dbReference>
<comment type="caution">
    <text evidence="2">The sequence shown here is derived from an EMBL/GenBank/DDBJ whole genome shotgun (WGS) entry which is preliminary data.</text>
</comment>
<dbReference type="AlphaFoldDB" id="A0A4Y8MX56"/>
<proteinExistence type="predicted"/>
<dbReference type="RefSeq" id="WP_134465403.1">
    <property type="nucleotide sequence ID" value="NZ_SNVI01000002.1"/>
</dbReference>
<keyword evidence="1" id="KW-0812">Transmembrane</keyword>